<accession>A0A5C6FFF2</accession>
<keyword evidence="1" id="KW-0812">Transmembrane</keyword>
<sequence>MLARSEDIPKLEAAVEACVEQLEKYPGVHDVTAGGRPGKWEYRLQIKEDAKAMGVSLAELSSTVRASYYGEEAMRLQRGRHEVQLRVRYPREQRESLADFDEIRIRDNEGTERPLTELADIEIARSYSAIHRLDQMRSVTVAADVDEEVANAFVITADLKKTLMPKLAEEYPSLRVLWEGQEEQTNESMNSMLYGFIAVMIAMYLLFTIEFKSYLQPLLVLSIIPFGACGAIFGHVVMGLPFTLFSIYGLVALSGIVVNDSIVLIDFINRRVNDGLSLNDAIIDAGRRRCRPVLLTSLTTIGGMMPILLETSRQAQVLIPMATSLSFGLIFGTVLVLILAPVGFFIVAKTQNVFALEKTSHESSQVVPGLHE</sequence>
<comment type="caution">
    <text evidence="2">The sequence shown here is derived from an EMBL/GenBank/DDBJ whole genome shotgun (WGS) entry which is preliminary data.</text>
</comment>
<dbReference type="RefSeq" id="WP_186775416.1">
    <property type="nucleotide sequence ID" value="NZ_SJPW01000002.1"/>
</dbReference>
<proteinExistence type="predicted"/>
<dbReference type="AlphaFoldDB" id="A0A5C6FFF2"/>
<dbReference type="EMBL" id="SJPW01000002">
    <property type="protein sequence ID" value="TWU58876.1"/>
    <property type="molecule type" value="Genomic_DNA"/>
</dbReference>
<reference evidence="2 3" key="1">
    <citation type="submission" date="2019-02" db="EMBL/GenBank/DDBJ databases">
        <title>Deep-cultivation of Planctomycetes and their phenomic and genomic characterization uncovers novel biology.</title>
        <authorList>
            <person name="Wiegand S."/>
            <person name="Jogler M."/>
            <person name="Boedeker C."/>
            <person name="Pinto D."/>
            <person name="Vollmers J."/>
            <person name="Rivas-Marin E."/>
            <person name="Kohn T."/>
            <person name="Peeters S.H."/>
            <person name="Heuer A."/>
            <person name="Rast P."/>
            <person name="Oberbeckmann S."/>
            <person name="Bunk B."/>
            <person name="Jeske O."/>
            <person name="Meyerdierks A."/>
            <person name="Storesund J.E."/>
            <person name="Kallscheuer N."/>
            <person name="Luecker S."/>
            <person name="Lage O.M."/>
            <person name="Pohl T."/>
            <person name="Merkel B.J."/>
            <person name="Hornburger P."/>
            <person name="Mueller R.-W."/>
            <person name="Bruemmer F."/>
            <person name="Labrenz M."/>
            <person name="Spormann A.M."/>
            <person name="Op Den Camp H."/>
            <person name="Overmann J."/>
            <person name="Amann R."/>
            <person name="Jetten M.S.M."/>
            <person name="Mascher T."/>
            <person name="Medema M.H."/>
            <person name="Devos D.P."/>
            <person name="Kaster A.-K."/>
            <person name="Ovreas L."/>
            <person name="Rohde M."/>
            <person name="Galperin M.Y."/>
            <person name="Jogler C."/>
        </authorList>
    </citation>
    <scope>NUCLEOTIDE SEQUENCE [LARGE SCALE GENOMIC DNA]</scope>
    <source>
        <strain evidence="2 3">Poly51</strain>
    </source>
</reference>
<keyword evidence="1" id="KW-1133">Transmembrane helix</keyword>
<organism evidence="2 3">
    <name type="scientific">Rubripirellula tenax</name>
    <dbReference type="NCBI Taxonomy" id="2528015"/>
    <lineage>
        <taxon>Bacteria</taxon>
        <taxon>Pseudomonadati</taxon>
        <taxon>Planctomycetota</taxon>
        <taxon>Planctomycetia</taxon>
        <taxon>Pirellulales</taxon>
        <taxon>Pirellulaceae</taxon>
        <taxon>Rubripirellula</taxon>
    </lineage>
</organism>
<dbReference type="GO" id="GO:0042910">
    <property type="term" value="F:xenobiotic transmembrane transporter activity"/>
    <property type="evidence" value="ECO:0007669"/>
    <property type="project" value="TreeGrafter"/>
</dbReference>
<dbReference type="SUPFAM" id="SSF82714">
    <property type="entry name" value="Multidrug efflux transporter AcrB TolC docking domain, DN and DC subdomains"/>
    <property type="match status" value="1"/>
</dbReference>
<feature type="transmembrane region" description="Helical" evidence="1">
    <location>
        <begin position="329"/>
        <end position="348"/>
    </location>
</feature>
<dbReference type="PANTHER" id="PTHR32063">
    <property type="match status" value="1"/>
</dbReference>
<dbReference type="Proteomes" id="UP000318288">
    <property type="component" value="Unassembled WGS sequence"/>
</dbReference>
<dbReference type="GO" id="GO:0005886">
    <property type="term" value="C:plasma membrane"/>
    <property type="evidence" value="ECO:0007669"/>
    <property type="project" value="TreeGrafter"/>
</dbReference>
<keyword evidence="1" id="KW-0472">Membrane</keyword>
<dbReference type="Gene3D" id="3.30.2090.10">
    <property type="entry name" value="Multidrug efflux transporter AcrB TolC docking domain, DN and DC subdomains"/>
    <property type="match status" value="1"/>
</dbReference>
<dbReference type="Gene3D" id="3.30.70.1440">
    <property type="entry name" value="Multidrug efflux transporter AcrB pore domain"/>
    <property type="match status" value="1"/>
</dbReference>
<evidence type="ECO:0000313" key="2">
    <source>
        <dbReference type="EMBL" id="TWU58876.1"/>
    </source>
</evidence>
<dbReference type="Pfam" id="PF00873">
    <property type="entry name" value="ACR_tran"/>
    <property type="match status" value="1"/>
</dbReference>
<feature type="transmembrane region" description="Helical" evidence="1">
    <location>
        <begin position="218"/>
        <end position="238"/>
    </location>
</feature>
<protein>
    <submittedName>
        <fullName evidence="2">Nickel and cobalt resistance protein CnrA</fullName>
    </submittedName>
</protein>
<dbReference type="PANTHER" id="PTHR32063:SF33">
    <property type="entry name" value="RND SUPERFAMILY EFFLUX PUMP PERMEASE COMPONENT"/>
    <property type="match status" value="1"/>
</dbReference>
<evidence type="ECO:0000313" key="3">
    <source>
        <dbReference type="Proteomes" id="UP000318288"/>
    </source>
</evidence>
<dbReference type="InterPro" id="IPR001036">
    <property type="entry name" value="Acrflvin-R"/>
</dbReference>
<dbReference type="Gene3D" id="1.20.1640.10">
    <property type="entry name" value="Multidrug efflux transporter AcrB transmembrane domain"/>
    <property type="match status" value="1"/>
</dbReference>
<evidence type="ECO:0000256" key="1">
    <source>
        <dbReference type="SAM" id="Phobius"/>
    </source>
</evidence>
<dbReference type="SUPFAM" id="SSF82866">
    <property type="entry name" value="Multidrug efflux transporter AcrB transmembrane domain"/>
    <property type="match status" value="1"/>
</dbReference>
<feature type="transmembrane region" description="Helical" evidence="1">
    <location>
        <begin position="192"/>
        <end position="211"/>
    </location>
</feature>
<dbReference type="InterPro" id="IPR027463">
    <property type="entry name" value="AcrB_DN_DC_subdom"/>
</dbReference>
<gene>
    <name evidence="2" type="primary">cnrA</name>
    <name evidence="2" type="ORF">Poly51_16560</name>
</gene>
<feature type="transmembrane region" description="Helical" evidence="1">
    <location>
        <begin position="244"/>
        <end position="269"/>
    </location>
</feature>
<feature type="transmembrane region" description="Helical" evidence="1">
    <location>
        <begin position="290"/>
        <end position="309"/>
    </location>
</feature>
<name>A0A5C6FFF2_9BACT</name>
<keyword evidence="3" id="KW-1185">Reference proteome</keyword>